<dbReference type="Pfam" id="PF00271">
    <property type="entry name" value="Helicase_C"/>
    <property type="match status" value="1"/>
</dbReference>
<dbReference type="EC" id="3.6.4.13" evidence="1"/>
<feature type="domain" description="DEAD-box RNA helicase Q" evidence="11">
    <location>
        <begin position="484"/>
        <end position="512"/>
    </location>
</feature>
<evidence type="ECO:0000256" key="5">
    <source>
        <dbReference type="ARBA" id="ARBA00022840"/>
    </source>
</evidence>
<evidence type="ECO:0000259" key="11">
    <source>
        <dbReference type="PROSITE" id="PS51195"/>
    </source>
</evidence>
<dbReference type="GO" id="GO:0005524">
    <property type="term" value="F:ATP binding"/>
    <property type="evidence" value="ECO:0007669"/>
    <property type="project" value="UniProtKB-KW"/>
</dbReference>
<dbReference type="PANTHER" id="PTHR47958">
    <property type="entry name" value="ATP-DEPENDENT RNA HELICASE DBP3"/>
    <property type="match status" value="1"/>
</dbReference>
<dbReference type="Gene3D" id="3.40.50.300">
    <property type="entry name" value="P-loop containing nucleotide triphosphate hydrolases"/>
    <property type="match status" value="2"/>
</dbReference>
<evidence type="ECO:0000256" key="3">
    <source>
        <dbReference type="ARBA" id="ARBA00022801"/>
    </source>
</evidence>
<gene>
    <name evidence="12" type="ORF">C8A01DRAFT_43329</name>
</gene>
<keyword evidence="2" id="KW-0547">Nucleotide-binding</keyword>
<keyword evidence="3" id="KW-0378">Hydrolase</keyword>
<feature type="compositionally biased region" description="Polar residues" evidence="8">
    <location>
        <begin position="376"/>
        <end position="398"/>
    </location>
</feature>
<dbReference type="Pfam" id="PF12333">
    <property type="entry name" value="Ipi1_N"/>
    <property type="match status" value="1"/>
</dbReference>
<feature type="short sequence motif" description="Q motif" evidence="7">
    <location>
        <begin position="484"/>
        <end position="512"/>
    </location>
</feature>
<evidence type="ECO:0000259" key="10">
    <source>
        <dbReference type="PROSITE" id="PS51194"/>
    </source>
</evidence>
<evidence type="ECO:0000256" key="7">
    <source>
        <dbReference type="PROSITE-ProRule" id="PRU00552"/>
    </source>
</evidence>
<dbReference type="GO" id="GO:0016787">
    <property type="term" value="F:hydrolase activity"/>
    <property type="evidence" value="ECO:0007669"/>
    <property type="project" value="UniProtKB-KW"/>
</dbReference>
<feature type="compositionally biased region" description="Gly residues" evidence="8">
    <location>
        <begin position="952"/>
        <end position="967"/>
    </location>
</feature>
<feature type="region of interest" description="Disordered" evidence="8">
    <location>
        <begin position="369"/>
        <end position="401"/>
    </location>
</feature>
<evidence type="ECO:0000313" key="13">
    <source>
        <dbReference type="Proteomes" id="UP001303115"/>
    </source>
</evidence>
<evidence type="ECO:0000256" key="4">
    <source>
        <dbReference type="ARBA" id="ARBA00022806"/>
    </source>
</evidence>
<evidence type="ECO:0000256" key="2">
    <source>
        <dbReference type="ARBA" id="ARBA00022741"/>
    </source>
</evidence>
<evidence type="ECO:0000259" key="9">
    <source>
        <dbReference type="PROSITE" id="PS51192"/>
    </source>
</evidence>
<reference evidence="13" key="1">
    <citation type="journal article" date="2023" name="Mol. Phylogenet. Evol.">
        <title>Genome-scale phylogeny and comparative genomics of the fungal order Sordariales.</title>
        <authorList>
            <person name="Hensen N."/>
            <person name="Bonometti L."/>
            <person name="Westerberg I."/>
            <person name="Brannstrom I.O."/>
            <person name="Guillou S."/>
            <person name="Cros-Aarteil S."/>
            <person name="Calhoun S."/>
            <person name="Haridas S."/>
            <person name="Kuo A."/>
            <person name="Mondo S."/>
            <person name="Pangilinan J."/>
            <person name="Riley R."/>
            <person name="LaButti K."/>
            <person name="Andreopoulos B."/>
            <person name="Lipzen A."/>
            <person name="Chen C."/>
            <person name="Yan M."/>
            <person name="Daum C."/>
            <person name="Ng V."/>
            <person name="Clum A."/>
            <person name="Steindorff A."/>
            <person name="Ohm R.A."/>
            <person name="Martin F."/>
            <person name="Silar P."/>
            <person name="Natvig D.O."/>
            <person name="Lalanne C."/>
            <person name="Gautier V."/>
            <person name="Ament-Velasquez S.L."/>
            <person name="Kruys A."/>
            <person name="Hutchinson M.I."/>
            <person name="Powell A.J."/>
            <person name="Barry K."/>
            <person name="Miller A.N."/>
            <person name="Grigoriev I.V."/>
            <person name="Debuchy R."/>
            <person name="Gladieux P."/>
            <person name="Hiltunen Thoren M."/>
            <person name="Johannesson H."/>
        </authorList>
    </citation>
    <scope>NUCLEOTIDE SEQUENCE [LARGE SCALE GENOMIC DNA]</scope>
    <source>
        <strain evidence="13">CBS 284.82</strain>
    </source>
</reference>
<sequence length="983" mass="106992">MGSSNKKKKEKKKDFQKAKLKVGKAKAKAANFTDTSFKAKSIVVNQQTLVTDSSDTAEQFKLNLSLAVNAKADTQRRDALAYLTNQLSAKPPNNPVGTSGVLTKSLPLLSDGSASVRTQLLKLFRALPPAEVAPHVEKVLMYIRGGMTHLSNDIRSDTLNILEWLLEVAGDETVSCPGGWLKTLNSFSSMLGWNPNVGSAMSNKGWTSASKATLGTKKGPEAQARQIQVLAKFLQTGFRPEAPIPYNPMAYWDNIYRLPATPNPFAYLNLFGTPRDEDSEMYPDRISRQRIFDIKWRPAIAAGMESAKKEGGTIGRAAATLDRALANFLKEPNCTTWAVLPLCSHYLFNEPRKPVTKPCWRSAYSSSGLSAPVTLPPSSTTELQEALPANNNQAQEKPQTPAGWVQASAYDYNAYGKDAEHTWDSNARVYEWDGENGDIGPEVPELEIQLFGEPGKRGKQGIDFSKIAEIKLTQEGPARVQPIAKFDDAGLHPAMLKNVELAGYKTPTPIQRYCLPAIHLGYDVIGIAQTGSGKTAAYLIPILNKLMGKAKKLAAPRPNPATFQEGVDVPFRAEPLVIIVVPTRELAVQIFNEARKFCYRTMLRPCVVYGGGALRDQKEQLRKGCDILIGTPGRLIDFIDRPENLTLRRVRYMVIDEADELLADDWKDELTKIMSGGEQEEGNINYMLFSATFPKAFRDLAQTHLAETHVRLRVGRAGSSQGNIKQNIIYVDPSLKKQALIDLIKSLPPTRTIIFVNSRQTADEVDDFLYNKEGMPCTSMHSGRNQLEREAAMRGFRGGKWPILIATGVTARGIDVQNVMHVINYDLPSMDHGGIEEYTHRIGRTGRIGHRGLASSFYSDRDEPIASVLTRTLLETSQEIPDFLQSYVPEGATADNLKFEADSDFEEEAVGTGGGGWGAGGDDAGDAGNNDAGAGGGGWGTGGDDTGANGNDTGGWGAGGNSGGGGWNPNHITSVEPATGSGW</sequence>
<evidence type="ECO:0000256" key="1">
    <source>
        <dbReference type="ARBA" id="ARBA00012552"/>
    </source>
</evidence>
<keyword evidence="5" id="KW-0067">ATP-binding</keyword>
<dbReference type="CDD" id="cd18787">
    <property type="entry name" value="SF2_C_DEAD"/>
    <property type="match status" value="1"/>
</dbReference>
<dbReference type="InterPro" id="IPR001650">
    <property type="entry name" value="Helicase_C-like"/>
</dbReference>
<dbReference type="SMART" id="SM00490">
    <property type="entry name" value="HELICc"/>
    <property type="match status" value="1"/>
</dbReference>
<name>A0AAN6SVN2_9PEZI</name>
<dbReference type="PROSITE" id="PS51192">
    <property type="entry name" value="HELICASE_ATP_BIND_1"/>
    <property type="match status" value="1"/>
</dbReference>
<dbReference type="PROSITE" id="PS51194">
    <property type="entry name" value="HELICASE_CTER"/>
    <property type="match status" value="1"/>
</dbReference>
<dbReference type="Proteomes" id="UP001303115">
    <property type="component" value="Unassembled WGS sequence"/>
</dbReference>
<dbReference type="InterPro" id="IPR024679">
    <property type="entry name" value="Ipi1_N"/>
</dbReference>
<organism evidence="12 13">
    <name type="scientific">Parachaetomium inaequale</name>
    <dbReference type="NCBI Taxonomy" id="2588326"/>
    <lineage>
        <taxon>Eukaryota</taxon>
        <taxon>Fungi</taxon>
        <taxon>Dikarya</taxon>
        <taxon>Ascomycota</taxon>
        <taxon>Pezizomycotina</taxon>
        <taxon>Sordariomycetes</taxon>
        <taxon>Sordariomycetidae</taxon>
        <taxon>Sordariales</taxon>
        <taxon>Chaetomiaceae</taxon>
        <taxon>Parachaetomium</taxon>
    </lineage>
</organism>
<evidence type="ECO:0000256" key="8">
    <source>
        <dbReference type="SAM" id="MobiDB-lite"/>
    </source>
</evidence>
<dbReference type="PROSITE" id="PS00039">
    <property type="entry name" value="DEAD_ATP_HELICASE"/>
    <property type="match status" value="1"/>
</dbReference>
<feature type="domain" description="Helicase ATP-binding" evidence="9">
    <location>
        <begin position="515"/>
        <end position="711"/>
    </location>
</feature>
<dbReference type="GO" id="GO:0003724">
    <property type="term" value="F:RNA helicase activity"/>
    <property type="evidence" value="ECO:0007669"/>
    <property type="project" value="UniProtKB-EC"/>
</dbReference>
<dbReference type="SUPFAM" id="SSF52540">
    <property type="entry name" value="P-loop containing nucleoside triphosphate hydrolases"/>
    <property type="match status" value="1"/>
</dbReference>
<dbReference type="InterPro" id="IPR011545">
    <property type="entry name" value="DEAD/DEAH_box_helicase_dom"/>
</dbReference>
<dbReference type="EMBL" id="MU854324">
    <property type="protein sequence ID" value="KAK4043763.1"/>
    <property type="molecule type" value="Genomic_DNA"/>
</dbReference>
<comment type="catalytic activity">
    <reaction evidence="6">
        <text>ATP + H2O = ADP + phosphate + H(+)</text>
        <dbReference type="Rhea" id="RHEA:13065"/>
        <dbReference type="ChEBI" id="CHEBI:15377"/>
        <dbReference type="ChEBI" id="CHEBI:15378"/>
        <dbReference type="ChEBI" id="CHEBI:30616"/>
        <dbReference type="ChEBI" id="CHEBI:43474"/>
        <dbReference type="ChEBI" id="CHEBI:456216"/>
        <dbReference type="EC" id="3.6.4.13"/>
    </reaction>
</comment>
<comment type="caution">
    <text evidence="12">The sequence shown here is derived from an EMBL/GenBank/DDBJ whole genome shotgun (WGS) entry which is preliminary data.</text>
</comment>
<dbReference type="PROSITE" id="PS51195">
    <property type="entry name" value="Q_MOTIF"/>
    <property type="match status" value="1"/>
</dbReference>
<protein>
    <recommendedName>
        <fullName evidence="1">RNA helicase</fullName>
        <ecNumber evidence="1">3.6.4.13</ecNumber>
    </recommendedName>
</protein>
<feature type="compositionally biased region" description="Gly residues" evidence="8">
    <location>
        <begin position="933"/>
        <end position="945"/>
    </location>
</feature>
<dbReference type="SMART" id="SM00487">
    <property type="entry name" value="DEXDc"/>
    <property type="match status" value="1"/>
</dbReference>
<dbReference type="Pfam" id="PF00270">
    <property type="entry name" value="DEAD"/>
    <property type="match status" value="1"/>
</dbReference>
<feature type="compositionally biased region" description="Gly residues" evidence="8">
    <location>
        <begin position="911"/>
        <end position="922"/>
    </location>
</feature>
<evidence type="ECO:0000313" key="12">
    <source>
        <dbReference type="EMBL" id="KAK4043763.1"/>
    </source>
</evidence>
<proteinExistence type="predicted"/>
<accession>A0AAN6SVN2</accession>
<keyword evidence="4" id="KW-0347">Helicase</keyword>
<feature type="domain" description="Helicase C-terminal" evidence="10">
    <location>
        <begin position="739"/>
        <end position="888"/>
    </location>
</feature>
<dbReference type="InterPro" id="IPR014014">
    <property type="entry name" value="RNA_helicase_DEAD_Q_motif"/>
</dbReference>
<evidence type="ECO:0000256" key="6">
    <source>
        <dbReference type="ARBA" id="ARBA00047984"/>
    </source>
</evidence>
<keyword evidence="13" id="KW-1185">Reference proteome</keyword>
<dbReference type="GO" id="GO:0003676">
    <property type="term" value="F:nucleic acid binding"/>
    <property type="evidence" value="ECO:0007669"/>
    <property type="project" value="InterPro"/>
</dbReference>
<dbReference type="InterPro" id="IPR027417">
    <property type="entry name" value="P-loop_NTPase"/>
</dbReference>
<dbReference type="InterPro" id="IPR014001">
    <property type="entry name" value="Helicase_ATP-bd"/>
</dbReference>
<dbReference type="AlphaFoldDB" id="A0AAN6SVN2"/>
<dbReference type="InterPro" id="IPR000629">
    <property type="entry name" value="RNA-helicase_DEAD-box_CS"/>
</dbReference>
<feature type="region of interest" description="Disordered" evidence="8">
    <location>
        <begin position="906"/>
        <end position="983"/>
    </location>
</feature>